<dbReference type="GO" id="GO:0003677">
    <property type="term" value="F:DNA binding"/>
    <property type="evidence" value="ECO:0007669"/>
    <property type="project" value="UniProtKB-KW"/>
</dbReference>
<dbReference type="InterPro" id="IPR004827">
    <property type="entry name" value="bZIP"/>
</dbReference>
<dbReference type="PANTHER" id="PTHR22952:SF450">
    <property type="entry name" value="PROTEIN FD-LIKE"/>
    <property type="match status" value="1"/>
</dbReference>
<protein>
    <recommendedName>
        <fullName evidence="6">BZIP domain-containing protein</fullName>
    </recommendedName>
</protein>
<reference evidence="7" key="1">
    <citation type="submission" date="2020-12" db="EMBL/GenBank/DDBJ databases">
        <title>WGS assembly of Carya illinoinensis cv. Pawnee.</title>
        <authorList>
            <person name="Platts A."/>
            <person name="Shu S."/>
            <person name="Wright S."/>
            <person name="Barry K."/>
            <person name="Edger P."/>
            <person name="Pires J.C."/>
            <person name="Schmutz J."/>
        </authorList>
    </citation>
    <scope>NUCLEOTIDE SEQUENCE</scope>
    <source>
        <tissue evidence="7">Leaf</tissue>
    </source>
</reference>
<dbReference type="PROSITE" id="PS50217">
    <property type="entry name" value="BZIP"/>
    <property type="match status" value="1"/>
</dbReference>
<comment type="subcellular location">
    <subcellularLocation>
        <location evidence="1">Nucleus</location>
    </subcellularLocation>
</comment>
<feature type="domain" description="BZIP" evidence="6">
    <location>
        <begin position="194"/>
        <end position="246"/>
    </location>
</feature>
<dbReference type="Pfam" id="PF00170">
    <property type="entry name" value="bZIP_1"/>
    <property type="match status" value="1"/>
</dbReference>
<keyword evidence="4" id="KW-0175">Coiled coil</keyword>
<evidence type="ECO:0000256" key="4">
    <source>
        <dbReference type="SAM" id="Coils"/>
    </source>
</evidence>
<keyword evidence="3" id="KW-0539">Nucleus</keyword>
<dbReference type="PANTHER" id="PTHR22952">
    <property type="entry name" value="CAMP-RESPONSE ELEMENT BINDING PROTEIN-RELATED"/>
    <property type="match status" value="1"/>
</dbReference>
<evidence type="ECO:0000313" key="7">
    <source>
        <dbReference type="EMBL" id="KAG6644662.1"/>
    </source>
</evidence>
<sequence>MRNSTGAINHNGRNGNSISPYKSFSTGNQPCPSPYTASSPVIATPPARKFVEDVWKDIILASLHDPPYNTTLSSTVITTTTHKPACLLRKDRPTRFASSSSTGDDHSSALETTLLGSPAPPPATILSMKSGSDFAYLQSSCTTIGPNPRLQRHVSFTTPSFVSSFNSLFDVCSSSLVLPTCCKRRAQENDDNPGDRRNKCMIKNRESAARSRARKRAYTSELKLEVARLQEENARLERQQREVKTKQYISFAYMDL</sequence>
<keyword evidence="8" id="KW-1185">Reference proteome</keyword>
<comment type="caution">
    <text evidence="7">The sequence shown here is derived from an EMBL/GenBank/DDBJ whole genome shotgun (WGS) entry which is preliminary data.</text>
</comment>
<feature type="coiled-coil region" evidence="4">
    <location>
        <begin position="219"/>
        <end position="246"/>
    </location>
</feature>
<keyword evidence="2" id="KW-0238">DNA-binding</keyword>
<proteinExistence type="predicted"/>
<dbReference type="InterPro" id="IPR043452">
    <property type="entry name" value="BZIP46-like"/>
</dbReference>
<gene>
    <name evidence="7" type="ORF">CIPAW_08G068400</name>
</gene>
<dbReference type="EMBL" id="CM031816">
    <property type="protein sequence ID" value="KAG6644662.1"/>
    <property type="molecule type" value="Genomic_DNA"/>
</dbReference>
<evidence type="ECO:0000256" key="2">
    <source>
        <dbReference type="ARBA" id="ARBA00023125"/>
    </source>
</evidence>
<evidence type="ECO:0000256" key="5">
    <source>
        <dbReference type="SAM" id="MobiDB-lite"/>
    </source>
</evidence>
<dbReference type="GO" id="GO:0005634">
    <property type="term" value="C:nucleus"/>
    <property type="evidence" value="ECO:0007669"/>
    <property type="project" value="UniProtKB-SubCell"/>
</dbReference>
<evidence type="ECO:0000313" key="8">
    <source>
        <dbReference type="Proteomes" id="UP000811609"/>
    </source>
</evidence>
<feature type="region of interest" description="Disordered" evidence="5">
    <location>
        <begin position="95"/>
        <end position="122"/>
    </location>
</feature>
<dbReference type="Proteomes" id="UP000811609">
    <property type="component" value="Chromosome 8"/>
</dbReference>
<dbReference type="PROSITE" id="PS00036">
    <property type="entry name" value="BZIP_BASIC"/>
    <property type="match status" value="1"/>
</dbReference>
<evidence type="ECO:0000259" key="6">
    <source>
        <dbReference type="PROSITE" id="PS50217"/>
    </source>
</evidence>
<organism evidence="7 8">
    <name type="scientific">Carya illinoinensis</name>
    <name type="common">Pecan</name>
    <dbReference type="NCBI Taxonomy" id="32201"/>
    <lineage>
        <taxon>Eukaryota</taxon>
        <taxon>Viridiplantae</taxon>
        <taxon>Streptophyta</taxon>
        <taxon>Embryophyta</taxon>
        <taxon>Tracheophyta</taxon>
        <taxon>Spermatophyta</taxon>
        <taxon>Magnoliopsida</taxon>
        <taxon>eudicotyledons</taxon>
        <taxon>Gunneridae</taxon>
        <taxon>Pentapetalae</taxon>
        <taxon>rosids</taxon>
        <taxon>fabids</taxon>
        <taxon>Fagales</taxon>
        <taxon>Juglandaceae</taxon>
        <taxon>Carya</taxon>
    </lineage>
</organism>
<dbReference type="SMART" id="SM00338">
    <property type="entry name" value="BRLZ"/>
    <property type="match status" value="1"/>
</dbReference>
<dbReference type="GO" id="GO:0045893">
    <property type="term" value="P:positive regulation of DNA-templated transcription"/>
    <property type="evidence" value="ECO:0007669"/>
    <property type="project" value="InterPro"/>
</dbReference>
<accession>A0A8T1PUV0</accession>
<name>A0A8T1PUV0_CARIL</name>
<evidence type="ECO:0000256" key="3">
    <source>
        <dbReference type="ARBA" id="ARBA00023242"/>
    </source>
</evidence>
<evidence type="ECO:0000256" key="1">
    <source>
        <dbReference type="ARBA" id="ARBA00004123"/>
    </source>
</evidence>
<dbReference type="GO" id="GO:0003700">
    <property type="term" value="F:DNA-binding transcription factor activity"/>
    <property type="evidence" value="ECO:0007669"/>
    <property type="project" value="InterPro"/>
</dbReference>
<dbReference type="AlphaFoldDB" id="A0A8T1PUV0"/>
<feature type="region of interest" description="Disordered" evidence="5">
    <location>
        <begin position="1"/>
        <end position="37"/>
    </location>
</feature>